<organism evidence="3">
    <name type="scientific">Leucothrix mucor</name>
    <dbReference type="NCBI Taxonomy" id="45248"/>
    <lineage>
        <taxon>Bacteria</taxon>
        <taxon>Pseudomonadati</taxon>
        <taxon>Pseudomonadota</taxon>
        <taxon>Gammaproteobacteria</taxon>
        <taxon>Thiotrichales</taxon>
        <taxon>Thiotrichaceae</taxon>
        <taxon>Leucothrix</taxon>
    </lineage>
</organism>
<protein>
    <submittedName>
        <fullName evidence="3">Addiction module antidote protein, HigA family</fullName>
    </submittedName>
</protein>
<dbReference type="InterPro" id="IPR010982">
    <property type="entry name" value="Lambda_DNA-bd_dom_sf"/>
</dbReference>
<dbReference type="Proteomes" id="UP000885750">
    <property type="component" value="Unassembled WGS sequence"/>
</dbReference>
<evidence type="ECO:0000259" key="2">
    <source>
        <dbReference type="PROSITE" id="PS50943"/>
    </source>
</evidence>
<dbReference type="PANTHER" id="PTHR36924">
    <property type="entry name" value="ANTITOXIN HIGA-1"/>
    <property type="match status" value="1"/>
</dbReference>
<evidence type="ECO:0000313" key="3">
    <source>
        <dbReference type="EMBL" id="HFC92278.1"/>
    </source>
</evidence>
<name>A0A7V2T2P3_LEUMU</name>
<dbReference type="SUPFAM" id="SSF47413">
    <property type="entry name" value="lambda repressor-like DNA-binding domains"/>
    <property type="match status" value="1"/>
</dbReference>
<dbReference type="Gene3D" id="1.10.260.40">
    <property type="entry name" value="lambda repressor-like DNA-binding domains"/>
    <property type="match status" value="1"/>
</dbReference>
<comment type="caution">
    <text evidence="3">The sequence shown here is derived from an EMBL/GenBank/DDBJ whole genome shotgun (WGS) entry which is preliminary data.</text>
</comment>
<dbReference type="GO" id="GO:0003677">
    <property type="term" value="F:DNA binding"/>
    <property type="evidence" value="ECO:0007669"/>
    <property type="project" value="UniProtKB-KW"/>
</dbReference>
<dbReference type="CDD" id="cd00093">
    <property type="entry name" value="HTH_XRE"/>
    <property type="match status" value="1"/>
</dbReference>
<dbReference type="PROSITE" id="PS50943">
    <property type="entry name" value="HTH_CROC1"/>
    <property type="match status" value="1"/>
</dbReference>
<dbReference type="PANTHER" id="PTHR36924:SF1">
    <property type="entry name" value="ANTITOXIN HIGA-1"/>
    <property type="match status" value="1"/>
</dbReference>
<dbReference type="NCBIfam" id="TIGR02607">
    <property type="entry name" value="antidote_HigA"/>
    <property type="match status" value="1"/>
</dbReference>
<accession>A0A7V2T2P3</accession>
<keyword evidence="1" id="KW-0238">DNA-binding</keyword>
<gene>
    <name evidence="3" type="primary">higA</name>
    <name evidence="3" type="ORF">ENJ51_05635</name>
</gene>
<dbReference type="AlphaFoldDB" id="A0A7V2T2P3"/>
<dbReference type="InterPro" id="IPR001387">
    <property type="entry name" value="Cro/C1-type_HTH"/>
</dbReference>
<feature type="domain" description="HTH cro/C1-type" evidence="2">
    <location>
        <begin position="19"/>
        <end position="68"/>
    </location>
</feature>
<proteinExistence type="predicted"/>
<sequence>MAMHKPAHPGIILGEDILKEMKITITEGASRLGISRKTLSLVVNGKARIQADLAVKLEIVFNKPSAEHWLRMQSAYDLYYARLKMVA</sequence>
<reference evidence="3" key="1">
    <citation type="journal article" date="2020" name="mSystems">
        <title>Genome- and Community-Level Interaction Insights into Carbon Utilization and Element Cycling Functions of Hydrothermarchaeota in Hydrothermal Sediment.</title>
        <authorList>
            <person name="Zhou Z."/>
            <person name="Liu Y."/>
            <person name="Xu W."/>
            <person name="Pan J."/>
            <person name="Luo Z.H."/>
            <person name="Li M."/>
        </authorList>
    </citation>
    <scope>NUCLEOTIDE SEQUENCE [LARGE SCALE GENOMIC DNA]</scope>
    <source>
        <strain evidence="3">HyVt-493</strain>
    </source>
</reference>
<dbReference type="Pfam" id="PF01381">
    <property type="entry name" value="HTH_3"/>
    <property type="match status" value="1"/>
</dbReference>
<evidence type="ECO:0000256" key="1">
    <source>
        <dbReference type="ARBA" id="ARBA00023125"/>
    </source>
</evidence>
<dbReference type="InterPro" id="IPR013430">
    <property type="entry name" value="Toxin_antidote_HigA"/>
</dbReference>
<dbReference type="EMBL" id="DRMS01000213">
    <property type="protein sequence ID" value="HFC92278.1"/>
    <property type="molecule type" value="Genomic_DNA"/>
</dbReference>